<proteinExistence type="predicted"/>
<feature type="compositionally biased region" description="Low complexity" evidence="1">
    <location>
        <begin position="1"/>
        <end position="17"/>
    </location>
</feature>
<name>A0A8H5UKA5_9HYPO</name>
<keyword evidence="3" id="KW-1185">Reference proteome</keyword>
<dbReference type="Proteomes" id="UP000562682">
    <property type="component" value="Unassembled WGS sequence"/>
</dbReference>
<protein>
    <submittedName>
        <fullName evidence="2">Guanine deaminase</fullName>
    </submittedName>
</protein>
<dbReference type="SUPFAM" id="SSF89372">
    <property type="entry name" value="Fucose-specific lectin"/>
    <property type="match status" value="1"/>
</dbReference>
<comment type="caution">
    <text evidence="2">The sequence shown here is derived from an EMBL/GenBank/DDBJ whole genome shotgun (WGS) entry which is preliminary data.</text>
</comment>
<sequence length="580" mass="60459">MANLNTKPNTNTSIPTPTIGPATYYDVGSQQLYLTITYPSGTHVKGNAIDAYLITSSSTNPMFIGNNSFPVAADTAVITVSLEKALASKGGQIIATGLADNVWESSPPSEPWQLPTINLSPITSPASINFTSLGSVEVTWTWIAGMGATAQLVTLAIKGQPTIKAMVANAGPTAIATFTMSQANNLFTPGKEMAIQCIAISPGLRAIPVDASFIIPQSGRITHYSFSNSPPVSSNCSVTGISGTLIFTTQLWWGTPEGAIETVVFPSGSAEQFAGKSTIADTGSCLTSIHISNTYQQVWWIMGTGAIDGQINPGNGWRPPGTGPEEKIPFNVANIASTTNGGSMASLLHDGTVFLFWVGPQGAIKCCRWLASSGWQPVCNALPPGIASTTSQLSVLSVGSSVYLFCVGSDNLIVGASWPNAASSGSLALMSQFAVPSSGKAAPEGGLTSFSVSAQEVAVLWTTSQNNIEMALVFLGAPSSNIQRSLTLPQSVLKGTGIAACSIGTNQWSIWWIGQASDLRRTNVDLTKLTLTPNYPVFELLGPGSCKQMRSLMVASGYGTQIGLVYVNANDIVAGLSCPP</sequence>
<dbReference type="Gene3D" id="2.120.10.70">
    <property type="entry name" value="Fucose-specific lectin"/>
    <property type="match status" value="1"/>
</dbReference>
<evidence type="ECO:0000256" key="1">
    <source>
        <dbReference type="SAM" id="MobiDB-lite"/>
    </source>
</evidence>
<dbReference type="AlphaFoldDB" id="A0A8H5UKA5"/>
<reference evidence="2 3" key="1">
    <citation type="submission" date="2020-05" db="EMBL/GenBank/DDBJ databases">
        <title>Identification and distribution of gene clusters putatively required for synthesis of sphingolipid metabolism inhibitors in phylogenetically diverse species of the filamentous fungus Fusarium.</title>
        <authorList>
            <person name="Kim H.-S."/>
            <person name="Busman M."/>
            <person name="Brown D.W."/>
            <person name="Divon H."/>
            <person name="Uhlig S."/>
            <person name="Proctor R.H."/>
        </authorList>
    </citation>
    <scope>NUCLEOTIDE SEQUENCE [LARGE SCALE GENOMIC DNA]</scope>
    <source>
        <strain evidence="2 3">NRRL 25311</strain>
    </source>
</reference>
<evidence type="ECO:0000313" key="3">
    <source>
        <dbReference type="Proteomes" id="UP000562682"/>
    </source>
</evidence>
<gene>
    <name evidence="2" type="ORF">FDENT_3790</name>
</gene>
<dbReference type="EMBL" id="JAAOAK010000087">
    <property type="protein sequence ID" value="KAF5690626.1"/>
    <property type="molecule type" value="Genomic_DNA"/>
</dbReference>
<feature type="region of interest" description="Disordered" evidence="1">
    <location>
        <begin position="1"/>
        <end position="20"/>
    </location>
</feature>
<evidence type="ECO:0000313" key="2">
    <source>
        <dbReference type="EMBL" id="KAF5690626.1"/>
    </source>
</evidence>
<accession>A0A8H5UKA5</accession>
<organism evidence="2 3">
    <name type="scientific">Fusarium denticulatum</name>
    <dbReference type="NCBI Taxonomy" id="48507"/>
    <lineage>
        <taxon>Eukaryota</taxon>
        <taxon>Fungi</taxon>
        <taxon>Dikarya</taxon>
        <taxon>Ascomycota</taxon>
        <taxon>Pezizomycotina</taxon>
        <taxon>Sordariomycetes</taxon>
        <taxon>Hypocreomycetidae</taxon>
        <taxon>Hypocreales</taxon>
        <taxon>Nectriaceae</taxon>
        <taxon>Fusarium</taxon>
        <taxon>Fusarium fujikuroi species complex</taxon>
    </lineage>
</organism>